<feature type="transmembrane region" description="Helical" evidence="1">
    <location>
        <begin position="98"/>
        <end position="122"/>
    </location>
</feature>
<organism evidence="2 3">
    <name type="scientific">Lacisediminihabitans profunda</name>
    <dbReference type="NCBI Taxonomy" id="2594790"/>
    <lineage>
        <taxon>Bacteria</taxon>
        <taxon>Bacillati</taxon>
        <taxon>Actinomycetota</taxon>
        <taxon>Actinomycetes</taxon>
        <taxon>Micrococcales</taxon>
        <taxon>Microbacteriaceae</taxon>
        <taxon>Lacisediminihabitans</taxon>
    </lineage>
</organism>
<feature type="transmembrane region" description="Helical" evidence="1">
    <location>
        <begin position="48"/>
        <end position="69"/>
    </location>
</feature>
<sequence>MTEELLVSLWIKARWHLIVSQLAPTFLLIVTVGLLGTGLQSAPLMVRLAAVGILLACGILGALVQISAAGEGLAIIEDMGDVDAPSALSLRIVASRPWIAVVRIVAPTIFVLVFLALLVALFTPAK</sequence>
<evidence type="ECO:0008006" key="4">
    <source>
        <dbReference type="Google" id="ProtNLM"/>
    </source>
</evidence>
<dbReference type="RefSeq" id="WP_147781609.1">
    <property type="nucleotide sequence ID" value="NZ_VRMG01000001.1"/>
</dbReference>
<feature type="transmembrane region" description="Helical" evidence="1">
    <location>
        <begin position="15"/>
        <end position="36"/>
    </location>
</feature>
<accession>A0A5C8UWS9</accession>
<evidence type="ECO:0000313" key="2">
    <source>
        <dbReference type="EMBL" id="TXN32807.1"/>
    </source>
</evidence>
<evidence type="ECO:0000256" key="1">
    <source>
        <dbReference type="SAM" id="Phobius"/>
    </source>
</evidence>
<reference evidence="2 3" key="1">
    <citation type="submission" date="2019-08" db="EMBL/GenBank/DDBJ databases">
        <title>Bacterial whole genome sequence for Glaciihabitans sp. CHu50b-6-2.</title>
        <authorList>
            <person name="Jin L."/>
        </authorList>
    </citation>
    <scope>NUCLEOTIDE SEQUENCE [LARGE SCALE GENOMIC DNA]</scope>
    <source>
        <strain evidence="2 3">CHu50b-6-2</strain>
    </source>
</reference>
<protein>
    <recommendedName>
        <fullName evidence="4">ABC transporter permease</fullName>
    </recommendedName>
</protein>
<name>A0A5C8UWS9_9MICO</name>
<proteinExistence type="predicted"/>
<evidence type="ECO:0000313" key="3">
    <source>
        <dbReference type="Proteomes" id="UP000321379"/>
    </source>
</evidence>
<keyword evidence="1" id="KW-1133">Transmembrane helix</keyword>
<gene>
    <name evidence="2" type="ORF">FVP33_00100</name>
</gene>
<dbReference type="AlphaFoldDB" id="A0A5C8UWS9"/>
<dbReference type="Proteomes" id="UP000321379">
    <property type="component" value="Unassembled WGS sequence"/>
</dbReference>
<keyword evidence="1" id="KW-0812">Transmembrane</keyword>
<keyword evidence="1" id="KW-0472">Membrane</keyword>
<comment type="caution">
    <text evidence="2">The sequence shown here is derived from an EMBL/GenBank/DDBJ whole genome shotgun (WGS) entry which is preliminary data.</text>
</comment>
<keyword evidence="3" id="KW-1185">Reference proteome</keyword>
<dbReference type="EMBL" id="VRMG01000001">
    <property type="protein sequence ID" value="TXN32807.1"/>
    <property type="molecule type" value="Genomic_DNA"/>
</dbReference>